<proteinExistence type="predicted"/>
<name>A0A9P5P033_9AGAR</name>
<dbReference type="Proteomes" id="UP000772434">
    <property type="component" value="Unassembled WGS sequence"/>
</dbReference>
<dbReference type="Pfam" id="PF22803">
    <property type="entry name" value="GBD_Y3"/>
    <property type="match status" value="1"/>
</dbReference>
<keyword evidence="4" id="KW-1185">Reference proteome</keyword>
<evidence type="ECO:0000256" key="1">
    <source>
        <dbReference type="SAM" id="SignalP"/>
    </source>
</evidence>
<feature type="domain" description="Glycan binding protein Y3-like" evidence="2">
    <location>
        <begin position="57"/>
        <end position="109"/>
    </location>
</feature>
<evidence type="ECO:0000313" key="3">
    <source>
        <dbReference type="EMBL" id="KAF9020408.1"/>
    </source>
</evidence>
<evidence type="ECO:0000313" key="4">
    <source>
        <dbReference type="Proteomes" id="UP000772434"/>
    </source>
</evidence>
<comment type="caution">
    <text evidence="3">The sequence shown here is derived from an EMBL/GenBank/DDBJ whole genome shotgun (WGS) entry which is preliminary data.</text>
</comment>
<gene>
    <name evidence="3" type="ORF">BDP27DRAFT_1377920</name>
</gene>
<feature type="chain" id="PRO_5040196465" description="Glycan binding protein Y3-like domain-containing protein" evidence="1">
    <location>
        <begin position="30"/>
        <end position="113"/>
    </location>
</feature>
<dbReference type="InterPro" id="IPR054443">
    <property type="entry name" value="Y3-like_dom"/>
</dbReference>
<keyword evidence="1" id="KW-0732">Signal</keyword>
<accession>A0A9P5P033</accession>
<sequence>MAAKAPPWYYLLLQLQLLLLSSITLPAKWHSFMRLVPAMRLAQWPTLTSTYWRGIGDFTTWNEFGTGNLPAPDGCESVLDLISENCPMGGQGTAGGFASFQMIPNEGSCNFNG</sequence>
<feature type="signal peptide" evidence="1">
    <location>
        <begin position="1"/>
        <end position="29"/>
    </location>
</feature>
<organism evidence="3 4">
    <name type="scientific">Rhodocollybia butyracea</name>
    <dbReference type="NCBI Taxonomy" id="206335"/>
    <lineage>
        <taxon>Eukaryota</taxon>
        <taxon>Fungi</taxon>
        <taxon>Dikarya</taxon>
        <taxon>Basidiomycota</taxon>
        <taxon>Agaricomycotina</taxon>
        <taxon>Agaricomycetes</taxon>
        <taxon>Agaricomycetidae</taxon>
        <taxon>Agaricales</taxon>
        <taxon>Marasmiineae</taxon>
        <taxon>Omphalotaceae</taxon>
        <taxon>Rhodocollybia</taxon>
    </lineage>
</organism>
<dbReference type="EMBL" id="JADNRY010001149">
    <property type="protein sequence ID" value="KAF9020408.1"/>
    <property type="molecule type" value="Genomic_DNA"/>
</dbReference>
<evidence type="ECO:0000259" key="2">
    <source>
        <dbReference type="Pfam" id="PF22803"/>
    </source>
</evidence>
<dbReference type="AlphaFoldDB" id="A0A9P5P033"/>
<protein>
    <recommendedName>
        <fullName evidence="2">Glycan binding protein Y3-like domain-containing protein</fullName>
    </recommendedName>
</protein>
<dbReference type="OrthoDB" id="2925523at2759"/>
<reference evidence="3" key="1">
    <citation type="submission" date="2020-11" db="EMBL/GenBank/DDBJ databases">
        <authorList>
            <consortium name="DOE Joint Genome Institute"/>
            <person name="Ahrendt S."/>
            <person name="Riley R."/>
            <person name="Andreopoulos W."/>
            <person name="Labutti K."/>
            <person name="Pangilinan J."/>
            <person name="Ruiz-Duenas F.J."/>
            <person name="Barrasa J.M."/>
            <person name="Sanchez-Garcia M."/>
            <person name="Camarero S."/>
            <person name="Miyauchi S."/>
            <person name="Serrano A."/>
            <person name="Linde D."/>
            <person name="Babiker R."/>
            <person name="Drula E."/>
            <person name="Ayuso-Fernandez I."/>
            <person name="Pacheco R."/>
            <person name="Padilla G."/>
            <person name="Ferreira P."/>
            <person name="Barriuso J."/>
            <person name="Kellner H."/>
            <person name="Castanera R."/>
            <person name="Alfaro M."/>
            <person name="Ramirez L."/>
            <person name="Pisabarro A.G."/>
            <person name="Kuo A."/>
            <person name="Tritt A."/>
            <person name="Lipzen A."/>
            <person name="He G."/>
            <person name="Yan M."/>
            <person name="Ng V."/>
            <person name="Cullen D."/>
            <person name="Martin F."/>
            <person name="Rosso M.-N."/>
            <person name="Henrissat B."/>
            <person name="Hibbett D."/>
            <person name="Martinez A.T."/>
            <person name="Grigoriev I.V."/>
        </authorList>
    </citation>
    <scope>NUCLEOTIDE SEQUENCE</scope>
    <source>
        <strain evidence="3">AH 40177</strain>
    </source>
</reference>